<name>X0U2B3_9ZZZZ</name>
<evidence type="ECO:0000313" key="2">
    <source>
        <dbReference type="EMBL" id="GAF99928.1"/>
    </source>
</evidence>
<dbReference type="PROSITE" id="PS51112">
    <property type="entry name" value="AMMECR1"/>
    <property type="match status" value="1"/>
</dbReference>
<dbReference type="AlphaFoldDB" id="X0U2B3"/>
<sequence>PAEGKLIKYATSGELMGDFANSVSYLSVAFSGTWARHPEIEPKHDNPGLTEEDKKQLLTLARKSVVYFLQKRRVPQASELGVAIGEAMRSPRAVFVTLKKNSQLRGCIGDIFPQRPLYRSVILNAINAGVNDRRFPPVAIDECNDITIEISALTVPEPVASPDEIRIGIDGVVLNKDGRSAVFLPQVAPEQGWDIETMLTQLSLKAQLPAEAWKEGAGFLVFQAVVFGEEE</sequence>
<dbReference type="InterPro" id="IPR036071">
    <property type="entry name" value="AMMECR1_dom_sf"/>
</dbReference>
<accession>X0U2B3</accession>
<dbReference type="PANTHER" id="PTHR13016:SF0">
    <property type="entry name" value="AMME SYNDROME CANDIDATE GENE 1 PROTEIN"/>
    <property type="match status" value="1"/>
</dbReference>
<gene>
    <name evidence="2" type="ORF">S01H1_43327</name>
</gene>
<dbReference type="InterPro" id="IPR023473">
    <property type="entry name" value="AMMECR1"/>
</dbReference>
<feature type="domain" description="AMMECR1" evidence="1">
    <location>
        <begin position="52"/>
        <end position="231"/>
    </location>
</feature>
<protein>
    <recommendedName>
        <fullName evidence="1">AMMECR1 domain-containing protein</fullName>
    </recommendedName>
</protein>
<dbReference type="Gene3D" id="3.30.700.20">
    <property type="entry name" value="Hypothetical protein ph0010, domain 1"/>
    <property type="match status" value="1"/>
</dbReference>
<dbReference type="PANTHER" id="PTHR13016">
    <property type="entry name" value="AMMECR1 HOMOLOG"/>
    <property type="match status" value="1"/>
</dbReference>
<dbReference type="Pfam" id="PF01871">
    <property type="entry name" value="AMMECR1"/>
    <property type="match status" value="1"/>
</dbReference>
<dbReference type="InterPro" id="IPR027485">
    <property type="entry name" value="AMMECR1_N"/>
</dbReference>
<evidence type="ECO:0000259" key="1">
    <source>
        <dbReference type="PROSITE" id="PS51112"/>
    </source>
</evidence>
<feature type="non-terminal residue" evidence="2">
    <location>
        <position position="1"/>
    </location>
</feature>
<dbReference type="InterPro" id="IPR027623">
    <property type="entry name" value="AmmeMemoSam_A"/>
</dbReference>
<dbReference type="Gene3D" id="3.30.1490.150">
    <property type="entry name" value="Hypothetical protein ph0010, domain 2"/>
    <property type="match status" value="1"/>
</dbReference>
<dbReference type="EMBL" id="BARS01027598">
    <property type="protein sequence ID" value="GAF99928.1"/>
    <property type="molecule type" value="Genomic_DNA"/>
</dbReference>
<proteinExistence type="predicted"/>
<comment type="caution">
    <text evidence="2">The sequence shown here is derived from an EMBL/GenBank/DDBJ whole genome shotgun (WGS) entry which is preliminary data.</text>
</comment>
<dbReference type="NCBIfam" id="TIGR04335">
    <property type="entry name" value="AmmeMemoSam_A"/>
    <property type="match status" value="1"/>
</dbReference>
<organism evidence="2">
    <name type="scientific">marine sediment metagenome</name>
    <dbReference type="NCBI Taxonomy" id="412755"/>
    <lineage>
        <taxon>unclassified sequences</taxon>
        <taxon>metagenomes</taxon>
        <taxon>ecological metagenomes</taxon>
    </lineage>
</organism>
<dbReference type="InterPro" id="IPR002733">
    <property type="entry name" value="AMMECR1_domain"/>
</dbReference>
<reference evidence="2" key="1">
    <citation type="journal article" date="2014" name="Front. Microbiol.">
        <title>High frequency of phylogenetically diverse reductive dehalogenase-homologous genes in deep subseafloor sedimentary metagenomes.</title>
        <authorList>
            <person name="Kawai M."/>
            <person name="Futagami T."/>
            <person name="Toyoda A."/>
            <person name="Takaki Y."/>
            <person name="Nishi S."/>
            <person name="Hori S."/>
            <person name="Arai W."/>
            <person name="Tsubouchi T."/>
            <person name="Morono Y."/>
            <person name="Uchiyama I."/>
            <person name="Ito T."/>
            <person name="Fujiyama A."/>
            <person name="Inagaki F."/>
            <person name="Takami H."/>
        </authorList>
    </citation>
    <scope>NUCLEOTIDE SEQUENCE</scope>
    <source>
        <strain evidence="2">Expedition CK06-06</strain>
    </source>
</reference>
<dbReference type="SUPFAM" id="SSF143447">
    <property type="entry name" value="AMMECR1-like"/>
    <property type="match status" value="1"/>
</dbReference>
<dbReference type="NCBIfam" id="TIGR00296">
    <property type="entry name" value="TIGR00296 family protein"/>
    <property type="match status" value="1"/>
</dbReference>